<keyword evidence="5" id="KW-1185">Reference proteome</keyword>
<keyword evidence="2 3" id="KW-0143">Chaperone</keyword>
<dbReference type="Pfam" id="PF00166">
    <property type="entry name" value="Cpn10"/>
    <property type="match status" value="1"/>
</dbReference>
<dbReference type="RefSeq" id="WP_011412880.1">
    <property type="nucleotide sequence ID" value="NZ_MAPF01000060.1"/>
</dbReference>
<dbReference type="InterPro" id="IPR020818">
    <property type="entry name" value="Chaperonin_GroES"/>
</dbReference>
<evidence type="ECO:0000256" key="1">
    <source>
        <dbReference type="ARBA" id="ARBA00006975"/>
    </source>
</evidence>
<dbReference type="SMART" id="SM00883">
    <property type="entry name" value="Cpn10"/>
    <property type="match status" value="1"/>
</dbReference>
<sequence length="89" mass="9688">MKQKTIIPLHDNVVLKLKMEETKTASGIILALSEREKSSVGVVVGVGSKVEGLKKDDEVVYKSYSGSKVTLGEKDYLIVAVKDILAQIK</sequence>
<gene>
    <name evidence="4" type="ORF">BBA70_02995</name>
</gene>
<name>A0ABX4K297_9MOLU</name>
<dbReference type="Proteomes" id="UP000220509">
    <property type="component" value="Unassembled WGS sequence"/>
</dbReference>
<dbReference type="PRINTS" id="PR00297">
    <property type="entry name" value="CHAPERONIN10"/>
</dbReference>
<evidence type="ECO:0000256" key="2">
    <source>
        <dbReference type="ARBA" id="ARBA00023186"/>
    </source>
</evidence>
<comment type="caution">
    <text evidence="4">The sequence shown here is derived from an EMBL/GenBank/DDBJ whole genome shotgun (WGS) entry which is preliminary data.</text>
</comment>
<dbReference type="PANTHER" id="PTHR10772">
    <property type="entry name" value="10 KDA HEAT SHOCK PROTEIN"/>
    <property type="match status" value="1"/>
</dbReference>
<reference evidence="4" key="1">
    <citation type="submission" date="2017-05" db="EMBL/GenBank/DDBJ databases">
        <title>Genome sequence of Ca. P. asteris strain NJAY.</title>
        <authorList>
            <person name="Lee I.-M."/>
            <person name="Gundersen-Rindal D."/>
            <person name="Sparks M."/>
        </authorList>
    </citation>
    <scope>NUCLEOTIDE SEQUENCE [LARGE SCALE GENOMIC DNA]</scope>
    <source>
        <strain evidence="4">NJAY</strain>
    </source>
</reference>
<comment type="subunit">
    <text evidence="3">Heptamer of 7 subunits arranged in a ring.</text>
</comment>
<evidence type="ECO:0000256" key="3">
    <source>
        <dbReference type="RuleBase" id="RU000535"/>
    </source>
</evidence>
<dbReference type="PANTHER" id="PTHR10772:SF63">
    <property type="entry name" value="20 KDA CHAPERONIN, CHLOROPLASTIC"/>
    <property type="match status" value="1"/>
</dbReference>
<protein>
    <recommendedName>
        <fullName evidence="3">10 kDa chaperonin</fullName>
    </recommendedName>
</protein>
<dbReference type="InterPro" id="IPR011032">
    <property type="entry name" value="GroES-like_sf"/>
</dbReference>
<dbReference type="EMBL" id="MAPF01000060">
    <property type="protein sequence ID" value="PEH36150.1"/>
    <property type="molecule type" value="Genomic_DNA"/>
</dbReference>
<organism evidence="4 5">
    <name type="scientific">New Jersey aster yellows phytoplasma</name>
    <dbReference type="NCBI Taxonomy" id="270520"/>
    <lineage>
        <taxon>Bacteria</taxon>
        <taxon>Bacillati</taxon>
        <taxon>Mycoplasmatota</taxon>
        <taxon>Mollicutes</taxon>
        <taxon>Acholeplasmatales</taxon>
        <taxon>Acholeplasmataceae</taxon>
        <taxon>Candidatus Phytoplasma</taxon>
        <taxon>16SrI (Aster yellows group)</taxon>
    </lineage>
</organism>
<comment type="similarity">
    <text evidence="1 3">Belongs to the GroES chaperonin family.</text>
</comment>
<dbReference type="SUPFAM" id="SSF50129">
    <property type="entry name" value="GroES-like"/>
    <property type="match status" value="1"/>
</dbReference>
<dbReference type="Gene3D" id="2.30.33.40">
    <property type="entry name" value="GroES chaperonin"/>
    <property type="match status" value="1"/>
</dbReference>
<dbReference type="CDD" id="cd00320">
    <property type="entry name" value="cpn10"/>
    <property type="match status" value="1"/>
</dbReference>
<proteinExistence type="inferred from homology"/>
<evidence type="ECO:0000313" key="4">
    <source>
        <dbReference type="EMBL" id="PEH36150.1"/>
    </source>
</evidence>
<accession>A0ABX4K297</accession>
<dbReference type="InterPro" id="IPR037124">
    <property type="entry name" value="Chaperonin_GroES_sf"/>
</dbReference>
<comment type="function">
    <text evidence="3">Together with the chaperonin GroEL, plays an essential role in assisting protein folding. The GroEL-GroES system forms a nano-cage that allows encapsulation of the non-native substrate proteins and provides a physical environment optimized to promote and accelerate protein folding. GroES binds to the apical surface of the GroEL ring, thereby capping the opening of the GroEL channel.</text>
</comment>
<evidence type="ECO:0000313" key="5">
    <source>
        <dbReference type="Proteomes" id="UP000220509"/>
    </source>
</evidence>